<reference evidence="1" key="2">
    <citation type="submission" date="2014-03" db="EMBL/GenBank/DDBJ databases">
        <title>Candidatus Competibacter-lineage genomes retrieved from metagenomes reveal functional metabolic diversity.</title>
        <authorList>
            <person name="McIlroy S.J."/>
            <person name="Albertsen M."/>
            <person name="Andresen E.K."/>
            <person name="Saunders A.M."/>
            <person name="Kristiansen R."/>
            <person name="Stokholm-Bjerregaard M."/>
            <person name="Nielsen K.L."/>
            <person name="Nielsen P.H."/>
        </authorList>
    </citation>
    <scope>NUCLEOTIDE SEQUENCE</scope>
    <source>
        <strain evidence="1">Run_A_D11</strain>
    </source>
</reference>
<dbReference type="EMBL" id="CBTJ020000058">
    <property type="protein sequence ID" value="CDI03498.1"/>
    <property type="molecule type" value="Genomic_DNA"/>
</dbReference>
<sequence length="127" mass="14084">MAIANTRILTFDTGIERIIQSGERVDQPLPERNALTPTGEPVRVRLDEMLNAPALNELLRGSVRPQIADKTILAPGRYQTLLDEAQVELRHRAGGENNALAKAATLLEEEQQLRGLLNTLRNLLVRA</sequence>
<dbReference type="RefSeq" id="WP_048674270.1">
    <property type="nucleotide sequence ID" value="NZ_CBTJ020000058.1"/>
</dbReference>
<organism evidence="1 2">
    <name type="scientific">Candidatus Competibacter denitrificans Run_A_D11</name>
    <dbReference type="NCBI Taxonomy" id="1400863"/>
    <lineage>
        <taxon>Bacteria</taxon>
        <taxon>Pseudomonadati</taxon>
        <taxon>Pseudomonadota</taxon>
        <taxon>Gammaproteobacteria</taxon>
        <taxon>Candidatus Competibacteraceae</taxon>
        <taxon>Candidatus Competibacter</taxon>
    </lineage>
</organism>
<keyword evidence="2" id="KW-1185">Reference proteome</keyword>
<dbReference type="AlphaFoldDB" id="W6MDV0"/>
<dbReference type="Pfam" id="PF09474">
    <property type="entry name" value="Type_III_YscX"/>
    <property type="match status" value="1"/>
</dbReference>
<evidence type="ECO:0000313" key="1">
    <source>
        <dbReference type="EMBL" id="CDI03498.1"/>
    </source>
</evidence>
<evidence type="ECO:0000313" key="2">
    <source>
        <dbReference type="Proteomes" id="UP000035760"/>
    </source>
</evidence>
<reference evidence="1" key="1">
    <citation type="submission" date="2013-07" db="EMBL/GenBank/DDBJ databases">
        <authorList>
            <person name="McIlroy S."/>
        </authorList>
    </citation>
    <scope>NUCLEOTIDE SEQUENCE [LARGE SCALE GENOMIC DNA]</scope>
    <source>
        <strain evidence="1">Run_A_D11</strain>
    </source>
</reference>
<name>W6MDV0_9GAMM</name>
<accession>W6MDV0</accession>
<dbReference type="InterPro" id="IPR012672">
    <property type="entry name" value="T3SS_YscX"/>
</dbReference>
<dbReference type="STRING" id="1400863.BN873_50004"/>
<comment type="caution">
    <text evidence="1">The sequence shown here is derived from an EMBL/GenBank/DDBJ whole genome shotgun (WGS) entry which is preliminary data.</text>
</comment>
<proteinExistence type="predicted"/>
<protein>
    <submittedName>
        <fullName evidence="1">Uncharacterized protein</fullName>
    </submittedName>
</protein>
<gene>
    <name evidence="1" type="ORF">BN873_50004</name>
</gene>
<dbReference type="OrthoDB" id="192741at2"/>
<dbReference type="Proteomes" id="UP000035760">
    <property type="component" value="Unassembled WGS sequence"/>
</dbReference>